<sequence>MIETGIGLFVFSLGCYVWIFASNKPVRNSFFLLTISLAAWLLCLGLRVHAPTEFRSFLVNWTLIPVIFTPYFLHSLVSYLFTPHKKPNEMSWKSIVNIALLVYLVISILNCNVVHLTKPETFAYTPTWVYHLLIGYCSFYILFSSIQVLILIFQKRGDDRVRSFLFFSGIIISLFVSLIFVYILPLHGYFLASNSAFGIMISSLLWAIAILHYDAFEIREHIIEGDSHLPLLNRISSIPILKLFQILDPEEYYNKIVLSKTNVILNVTLIFDDLKNREEAKKLNTKQRAEILARIFNRRLR</sequence>
<accession>A0A067YB69</accession>
<protein>
    <recommendedName>
        <fullName evidence="1">Histidine kinase N-terminal 7TM region domain-containing protein</fullName>
    </recommendedName>
</protein>
<dbReference type="NCBIfam" id="NF047679">
    <property type="entry name" value="LIC10906_fam"/>
    <property type="match status" value="1"/>
</dbReference>
<organism evidence="2">
    <name type="scientific">Leptospira interrogans serovar Canicola</name>
    <dbReference type="NCBI Taxonomy" id="211880"/>
    <lineage>
        <taxon>Bacteria</taxon>
        <taxon>Pseudomonadati</taxon>
        <taxon>Spirochaetota</taxon>
        <taxon>Spirochaetia</taxon>
        <taxon>Leptospirales</taxon>
        <taxon>Leptospiraceae</taxon>
        <taxon>Leptospira</taxon>
    </lineage>
</organism>
<dbReference type="Pfam" id="PF16927">
    <property type="entry name" value="HisKA_7TM"/>
    <property type="match status" value="1"/>
</dbReference>
<dbReference type="InterPro" id="IPR031621">
    <property type="entry name" value="HisKA_7TM"/>
</dbReference>
<feature type="domain" description="Histidine kinase N-terminal 7TM region" evidence="1">
    <location>
        <begin position="8"/>
        <end position="218"/>
    </location>
</feature>
<proteinExistence type="predicted"/>
<reference evidence="2" key="2">
    <citation type="journal article" date="2014" name="PLoS Negl. Trop. Dis.">
        <title>Isolation and Characterization of Two Novel Plasmids from Pathogenic Leptospira interrogans Serogroup Canicola Serovar Canicola Strain Gui44.</title>
        <authorList>
            <person name="Zhu W.N."/>
            <person name="Huang L.L."/>
            <person name="Zeng L.B."/>
            <person name="Zhuang X.R."/>
            <person name="Chen C.Y."/>
            <person name="Wang Y.Z."/>
            <person name="Qin J.H."/>
            <person name="Zhu Y.Z."/>
            <person name="Guo X.K."/>
        </authorList>
    </citation>
    <scope>NUCLEOTIDE SEQUENCE</scope>
    <source>
        <strain evidence="2">Gui44</strain>
        <plasmid evidence="2">pGui1</plasmid>
    </source>
</reference>
<dbReference type="RefSeq" id="WP_000573253.1">
    <property type="nucleotide sequence ID" value="NC_025136.1"/>
</dbReference>
<evidence type="ECO:0000313" key="2">
    <source>
        <dbReference type="EMBL" id="AGZ84900.1"/>
    </source>
</evidence>
<evidence type="ECO:0000259" key="1">
    <source>
        <dbReference type="Pfam" id="PF16927"/>
    </source>
</evidence>
<reference evidence="2" key="1">
    <citation type="submission" date="2013-09" db="EMBL/GenBank/DDBJ databases">
        <authorList>
            <person name="Huang L."/>
            <person name="Zeng L."/>
            <person name="Zhu Y."/>
            <person name="Guo X."/>
        </authorList>
    </citation>
    <scope>NUCLEOTIDE SEQUENCE</scope>
    <source>
        <strain evidence="2">Gui44</strain>
        <plasmid evidence="2">pGui1</plasmid>
    </source>
</reference>
<dbReference type="EMBL" id="KF648557">
    <property type="protein sequence ID" value="AGZ84900.1"/>
    <property type="molecule type" value="Genomic_DNA"/>
</dbReference>
<name>A0A067YB69_LEPIR</name>
<dbReference type="AlphaFoldDB" id="A0A067YB69"/>
<keyword evidence="2" id="KW-0614">Plasmid</keyword>
<geneLocation type="plasmid" evidence="2">
    <name>pGui1</name>
</geneLocation>